<feature type="region of interest" description="Disordered" evidence="1">
    <location>
        <begin position="1"/>
        <end position="59"/>
    </location>
</feature>
<name>A0A8D9G125_BRACM</name>
<proteinExistence type="predicted"/>
<feature type="compositionally biased region" description="Basic and acidic residues" evidence="1">
    <location>
        <begin position="529"/>
        <end position="540"/>
    </location>
</feature>
<dbReference type="EMBL" id="LS974625">
    <property type="protein sequence ID" value="CAG7863402.1"/>
    <property type="molecule type" value="Genomic_DNA"/>
</dbReference>
<gene>
    <name evidence="2" type="ORF">BRAPAZ1V2_A09P38690.2</name>
</gene>
<feature type="compositionally biased region" description="Polar residues" evidence="1">
    <location>
        <begin position="50"/>
        <end position="59"/>
    </location>
</feature>
<reference evidence="2 3" key="1">
    <citation type="submission" date="2021-07" db="EMBL/GenBank/DDBJ databases">
        <authorList>
            <consortium name="Genoscope - CEA"/>
            <person name="William W."/>
        </authorList>
    </citation>
    <scope>NUCLEOTIDE SEQUENCE [LARGE SCALE GENOMIC DNA]</scope>
</reference>
<feature type="compositionally biased region" description="Polar residues" evidence="1">
    <location>
        <begin position="365"/>
        <end position="374"/>
    </location>
</feature>
<sequence length="587" mass="64673">MADTPRRPVSTDTHGRPVCAGGHPQTSFVRPVCADGHPRTSYSPRGPKSPKQSTGRASVLSPRTNVLICVLMDSHGRPVTNVLICVLMDSHGRPVCADGHSQTHMDSHGRPVCADGHPRTQPTWAKITQTVHGKGQRAKSKDQRADMSTDVLCVLTDTHGHTRTARDVLFTDVLCVLTESHRQPRTSCMCWWTPTDVLCVLNIQPTWAKITQTSPGRASVLSPRTNVLICVLMDSHGRPVHGRPVCAVGQPQTSYVCRRTPTDILCVLNRQPTCAQITQTVHEKGQGAESKDQRADMCTDGQPQTSYTDGHTRTATDILCVLADTHRRPVHTRTYTDSHRRPVCADGQPQRATDVMYSPRGPKSPKQSTGRASVLSPGTNVLICVLMDSHGRHVCADRHRRTHTDSHEHPVCAGGHPRTQPTWAKITRTVQGKGQRSESKDQHADMSTDVLCVLTDTQGHTWTATDVLCVLTDTHGHPMCADRHPRTSCVHRQPWTSCICWRTPTDVLSVLNRQPTWAKITQTVPGKGQRVESKDQRADMCTDGQPRTQPTWAKITRTVHGKSQCAESKDQRADMCTDGQPQTSCVC</sequence>
<accession>A0A8D9G125</accession>
<dbReference type="Proteomes" id="UP000694005">
    <property type="component" value="Chromosome A09"/>
</dbReference>
<evidence type="ECO:0000256" key="1">
    <source>
        <dbReference type="SAM" id="MobiDB-lite"/>
    </source>
</evidence>
<evidence type="ECO:0000313" key="2">
    <source>
        <dbReference type="EMBL" id="CAG7863402.1"/>
    </source>
</evidence>
<feature type="compositionally biased region" description="Polar residues" evidence="1">
    <location>
        <begin position="301"/>
        <end position="310"/>
    </location>
</feature>
<dbReference type="Gramene" id="A09p38690.2_BraZ1">
    <property type="protein sequence ID" value="A09p38690.2_BraZ1.CDS"/>
    <property type="gene ID" value="A09g38690.2_BraZ1"/>
</dbReference>
<feature type="region of interest" description="Disordered" evidence="1">
    <location>
        <begin position="526"/>
        <end position="548"/>
    </location>
</feature>
<dbReference type="AlphaFoldDB" id="A0A8D9G125"/>
<feature type="region of interest" description="Disordered" evidence="1">
    <location>
        <begin position="332"/>
        <end position="374"/>
    </location>
</feature>
<evidence type="ECO:0000313" key="3">
    <source>
        <dbReference type="Proteomes" id="UP000694005"/>
    </source>
</evidence>
<feature type="region of interest" description="Disordered" evidence="1">
    <location>
        <begin position="285"/>
        <end position="310"/>
    </location>
</feature>
<protein>
    <submittedName>
        <fullName evidence="2">Uncharacterized protein</fullName>
    </submittedName>
</protein>
<feature type="compositionally biased region" description="Basic and acidic residues" evidence="1">
    <location>
        <begin position="285"/>
        <end position="297"/>
    </location>
</feature>
<organism evidence="2 3">
    <name type="scientific">Brassica campestris</name>
    <name type="common">Field mustard</name>
    <dbReference type="NCBI Taxonomy" id="3711"/>
    <lineage>
        <taxon>Eukaryota</taxon>
        <taxon>Viridiplantae</taxon>
        <taxon>Streptophyta</taxon>
        <taxon>Embryophyta</taxon>
        <taxon>Tracheophyta</taxon>
        <taxon>Spermatophyta</taxon>
        <taxon>Magnoliopsida</taxon>
        <taxon>eudicotyledons</taxon>
        <taxon>Gunneridae</taxon>
        <taxon>Pentapetalae</taxon>
        <taxon>rosids</taxon>
        <taxon>malvids</taxon>
        <taxon>Brassicales</taxon>
        <taxon>Brassicaceae</taxon>
        <taxon>Brassiceae</taxon>
        <taxon>Brassica</taxon>
    </lineage>
</organism>